<dbReference type="Proteomes" id="UP000216354">
    <property type="component" value="Unassembled WGS sequence"/>
</dbReference>
<sequence>MTGPAAMPARHDAPSVPSRNFSARNGPETTHAARGEAAARVRIVSVHTGRRESPARSGMAPLHDRAMEPARRARYSPVRCAGPARLSAREHAMPDEAYLALLDALARRLRVDPAGLRQAQTLSIGGRRIDFSVARDADDAAEDRIVVRCGVTRLPAPAREDVCRLLLQANNLWAGTAGASLGLLGERDVIASEAVRLASVDADRLAALVTGLCAQAQAWEAELERRWPADEAAPPRAGTTPAAVPLHLRA</sequence>
<accession>A0ABX4F794</accession>
<evidence type="ECO:0000256" key="1">
    <source>
        <dbReference type="SAM" id="MobiDB-lite"/>
    </source>
</evidence>
<dbReference type="Gene3D" id="3.30.1460.10">
    <property type="match status" value="1"/>
</dbReference>
<dbReference type="EMBL" id="NEVR01000001">
    <property type="protein sequence ID" value="OZI68631.1"/>
    <property type="molecule type" value="Genomic_DNA"/>
</dbReference>
<dbReference type="InterPro" id="IPR010261">
    <property type="entry name" value="Tir_chaperone"/>
</dbReference>
<dbReference type="Pfam" id="PF05932">
    <property type="entry name" value="CesT"/>
    <property type="match status" value="1"/>
</dbReference>
<evidence type="ECO:0000313" key="2">
    <source>
        <dbReference type="EMBL" id="OZI68631.1"/>
    </source>
</evidence>
<organism evidence="2 3">
    <name type="scientific">Bordetella genomosp. 1</name>
    <dbReference type="NCBI Taxonomy" id="1395607"/>
    <lineage>
        <taxon>Bacteria</taxon>
        <taxon>Pseudomonadati</taxon>
        <taxon>Pseudomonadota</taxon>
        <taxon>Betaproteobacteria</taxon>
        <taxon>Burkholderiales</taxon>
        <taxon>Alcaligenaceae</taxon>
        <taxon>Bordetella</taxon>
    </lineage>
</organism>
<evidence type="ECO:0000313" key="3">
    <source>
        <dbReference type="Proteomes" id="UP000216354"/>
    </source>
</evidence>
<feature type="region of interest" description="Disordered" evidence="1">
    <location>
        <begin position="1"/>
        <end position="37"/>
    </location>
</feature>
<dbReference type="CDD" id="cd16364">
    <property type="entry name" value="T3SC_I-like"/>
    <property type="match status" value="1"/>
</dbReference>
<gene>
    <name evidence="2" type="ORF">CAL27_03975</name>
</gene>
<comment type="caution">
    <text evidence="2">The sequence shown here is derived from an EMBL/GenBank/DDBJ whole genome shotgun (WGS) entry which is preliminary data.</text>
</comment>
<name>A0ABX4F794_9BORD</name>
<reference evidence="2 3" key="1">
    <citation type="submission" date="2017-05" db="EMBL/GenBank/DDBJ databases">
        <title>Complete and WGS of Bordetella genogroups.</title>
        <authorList>
            <person name="Spilker T."/>
            <person name="Lipuma J."/>
        </authorList>
    </citation>
    <scope>NUCLEOTIDE SEQUENCE [LARGE SCALE GENOMIC DNA]</scope>
    <source>
        <strain evidence="2 3">AU9795</strain>
    </source>
</reference>
<proteinExistence type="predicted"/>
<protein>
    <recommendedName>
        <fullName evidence="4">Type III secretion system chaperone</fullName>
    </recommendedName>
</protein>
<evidence type="ECO:0008006" key="4">
    <source>
        <dbReference type="Google" id="ProtNLM"/>
    </source>
</evidence>
<keyword evidence="3" id="KW-1185">Reference proteome</keyword>
<dbReference type="SUPFAM" id="SSF69635">
    <property type="entry name" value="Type III secretory system chaperone-like"/>
    <property type="match status" value="1"/>
</dbReference>